<dbReference type="PANTHER" id="PTHR43591">
    <property type="entry name" value="METHYLTRANSFERASE"/>
    <property type="match status" value="1"/>
</dbReference>
<organism evidence="3 4">
    <name type="scientific">Plectosphaerella plurivora</name>
    <dbReference type="NCBI Taxonomy" id="936078"/>
    <lineage>
        <taxon>Eukaryota</taxon>
        <taxon>Fungi</taxon>
        <taxon>Dikarya</taxon>
        <taxon>Ascomycota</taxon>
        <taxon>Pezizomycotina</taxon>
        <taxon>Sordariomycetes</taxon>
        <taxon>Hypocreomycetidae</taxon>
        <taxon>Glomerellales</taxon>
        <taxon>Plectosphaerellaceae</taxon>
        <taxon>Plectosphaerella</taxon>
    </lineage>
</organism>
<dbReference type="CDD" id="cd02440">
    <property type="entry name" value="AdoMet_MTases"/>
    <property type="match status" value="1"/>
</dbReference>
<protein>
    <submittedName>
        <fullName evidence="3">S-adenosyl-L-methionine-dependent methyltransferase</fullName>
    </submittedName>
</protein>
<accession>A0A9P9A6M5</accession>
<evidence type="ECO:0000256" key="1">
    <source>
        <dbReference type="ARBA" id="ARBA00038158"/>
    </source>
</evidence>
<dbReference type="OrthoDB" id="2013972at2759"/>
<dbReference type="InterPro" id="IPR029063">
    <property type="entry name" value="SAM-dependent_MTases_sf"/>
</dbReference>
<comment type="similarity">
    <text evidence="1">Belongs to the methyltransferase superfamily. LaeA methyltransferase family.</text>
</comment>
<comment type="caution">
    <text evidence="3">The sequence shown here is derived from an EMBL/GenBank/DDBJ whole genome shotgun (WGS) entry which is preliminary data.</text>
</comment>
<proteinExistence type="inferred from homology"/>
<evidence type="ECO:0000313" key="4">
    <source>
        <dbReference type="Proteomes" id="UP000770015"/>
    </source>
</evidence>
<dbReference type="GO" id="GO:0008168">
    <property type="term" value="F:methyltransferase activity"/>
    <property type="evidence" value="ECO:0007669"/>
    <property type="project" value="UniProtKB-KW"/>
</dbReference>
<keyword evidence="3" id="KW-0489">Methyltransferase</keyword>
<dbReference type="SUPFAM" id="SSF53335">
    <property type="entry name" value="S-adenosyl-L-methionine-dependent methyltransferases"/>
    <property type="match status" value="1"/>
</dbReference>
<dbReference type="Proteomes" id="UP000770015">
    <property type="component" value="Unassembled WGS sequence"/>
</dbReference>
<feature type="compositionally biased region" description="Pro residues" evidence="2">
    <location>
        <begin position="1"/>
        <end position="12"/>
    </location>
</feature>
<evidence type="ECO:0000256" key="2">
    <source>
        <dbReference type="SAM" id="MobiDB-lite"/>
    </source>
</evidence>
<dbReference type="EMBL" id="JAGSXJ010000027">
    <property type="protein sequence ID" value="KAH6672779.1"/>
    <property type="molecule type" value="Genomic_DNA"/>
</dbReference>
<name>A0A9P9A6M5_9PEZI</name>
<gene>
    <name evidence="3" type="ORF">F5X68DRAFT_247123</name>
</gene>
<dbReference type="Gene3D" id="3.40.50.150">
    <property type="entry name" value="Vaccinia Virus protein VP39"/>
    <property type="match status" value="1"/>
</dbReference>
<dbReference type="GO" id="GO:0032259">
    <property type="term" value="P:methylation"/>
    <property type="evidence" value="ECO:0007669"/>
    <property type="project" value="UniProtKB-KW"/>
</dbReference>
<dbReference type="Pfam" id="PF13489">
    <property type="entry name" value="Methyltransf_23"/>
    <property type="match status" value="1"/>
</dbReference>
<evidence type="ECO:0000313" key="3">
    <source>
        <dbReference type="EMBL" id="KAH6672779.1"/>
    </source>
</evidence>
<dbReference type="PANTHER" id="PTHR43591:SF24">
    <property type="entry name" value="2-METHOXY-6-POLYPRENYL-1,4-BENZOQUINOL METHYLASE, MITOCHONDRIAL"/>
    <property type="match status" value="1"/>
</dbReference>
<keyword evidence="3" id="KW-0808">Transferase</keyword>
<dbReference type="AlphaFoldDB" id="A0A9P9A6M5"/>
<keyword evidence="4" id="KW-1185">Reference proteome</keyword>
<feature type="compositionally biased region" description="Low complexity" evidence="2">
    <location>
        <begin position="33"/>
        <end position="43"/>
    </location>
</feature>
<feature type="region of interest" description="Disordered" evidence="2">
    <location>
        <begin position="1"/>
        <end position="43"/>
    </location>
</feature>
<reference evidence="3" key="1">
    <citation type="journal article" date="2021" name="Nat. Commun.">
        <title>Genetic determinants of endophytism in the Arabidopsis root mycobiome.</title>
        <authorList>
            <person name="Mesny F."/>
            <person name="Miyauchi S."/>
            <person name="Thiergart T."/>
            <person name="Pickel B."/>
            <person name="Atanasova L."/>
            <person name="Karlsson M."/>
            <person name="Huettel B."/>
            <person name="Barry K.W."/>
            <person name="Haridas S."/>
            <person name="Chen C."/>
            <person name="Bauer D."/>
            <person name="Andreopoulos W."/>
            <person name="Pangilinan J."/>
            <person name="LaButti K."/>
            <person name="Riley R."/>
            <person name="Lipzen A."/>
            <person name="Clum A."/>
            <person name="Drula E."/>
            <person name="Henrissat B."/>
            <person name="Kohler A."/>
            <person name="Grigoriev I.V."/>
            <person name="Martin F.M."/>
            <person name="Hacquard S."/>
        </authorList>
    </citation>
    <scope>NUCLEOTIDE SEQUENCE</scope>
    <source>
        <strain evidence="3">MPI-SDFR-AT-0117</strain>
    </source>
</reference>
<sequence>MAAEHTPPPIDPLEPDDFDDHDSSLGDGDDGETTPSTSSLTSSILSYRKENGRTYHGFRDGKYHFPNDDAENERLDFQHHIFYLSLDGKLGLAPPNFPGSTVGRVLDLGTGTGIWAMDFGDEHPEAEITGIDLSPTQPSFVPPNVRFIVDDFEDDWIYSEPFQYIHSRMNNSSISDWQIYIRRAYENLEPGGYLEIQDFTLPTSDDGSLTPDHALQRSMTLLGQAAAGMGHPFIDLATIAPMLRATGFQDVVEHHFRWPSNAWPRDPHHKHIGSWNHENIISGLQGFLMAALTRGLGWRSEEVDVLAAQARKEMKDRGIHAYWPMIVVTGQKPES</sequence>